<dbReference type="InterPro" id="IPR052022">
    <property type="entry name" value="26kDa_periplasmic_antigen"/>
</dbReference>
<dbReference type="AlphaFoldDB" id="H6RSL6"/>
<name>H6RSL6_BLASD</name>
<reference evidence="3" key="2">
    <citation type="submission" date="2012-02" db="EMBL/GenBank/DDBJ databases">
        <title>Complete genome sequence of Blastococcus saxobsidens strain DD2.</title>
        <authorList>
            <person name="Genoscope."/>
        </authorList>
    </citation>
    <scope>NUCLEOTIDE SEQUENCE [LARGE SCALE GENOMIC DNA]</scope>
    <source>
        <strain evidence="3">DD2</strain>
    </source>
</reference>
<dbReference type="HOGENOM" id="CLU_080344_4_1_11"/>
<organism evidence="2 3">
    <name type="scientific">Blastococcus saxobsidens (strain DD2)</name>
    <dbReference type="NCBI Taxonomy" id="1146883"/>
    <lineage>
        <taxon>Bacteria</taxon>
        <taxon>Bacillati</taxon>
        <taxon>Actinomycetota</taxon>
        <taxon>Actinomycetes</taxon>
        <taxon>Geodermatophilales</taxon>
        <taxon>Geodermatophilaceae</taxon>
        <taxon>Blastococcus</taxon>
    </lineage>
</organism>
<keyword evidence="3" id="KW-1185">Reference proteome</keyword>
<dbReference type="eggNOG" id="COG2968">
    <property type="taxonomic scope" value="Bacteria"/>
</dbReference>
<proteinExistence type="predicted"/>
<reference evidence="2 3" key="1">
    <citation type="journal article" date="2012" name="J. Bacteriol.">
        <title>Genome Sequence of Blastococcus saxobsidens DD2, a Stone-Inhabiting Bacterium.</title>
        <authorList>
            <person name="Chouaia B."/>
            <person name="Crotti E."/>
            <person name="Brusetti L."/>
            <person name="Daffonchio D."/>
            <person name="Essoussi I."/>
            <person name="Nouioui I."/>
            <person name="Sbissi I."/>
            <person name="Ghodhbane-Gtari F."/>
            <person name="Gtari M."/>
            <person name="Vacherie B."/>
            <person name="Barbe V."/>
            <person name="Medigue C."/>
            <person name="Gury J."/>
            <person name="Pujic P."/>
            <person name="Normand P."/>
        </authorList>
    </citation>
    <scope>NUCLEOTIDE SEQUENCE [LARGE SCALE GENOMIC DNA]</scope>
    <source>
        <strain evidence="2 3">DD2</strain>
    </source>
</reference>
<evidence type="ECO:0008006" key="4">
    <source>
        <dbReference type="Google" id="ProtNLM"/>
    </source>
</evidence>
<evidence type="ECO:0000313" key="3">
    <source>
        <dbReference type="Proteomes" id="UP000007517"/>
    </source>
</evidence>
<dbReference type="Proteomes" id="UP000007517">
    <property type="component" value="Chromosome"/>
</dbReference>
<dbReference type="PROSITE" id="PS51257">
    <property type="entry name" value="PROKAR_LIPOPROTEIN"/>
    <property type="match status" value="1"/>
</dbReference>
<dbReference type="Gene3D" id="3.30.110.170">
    <property type="entry name" value="Protein of unknown function (DUF541), domain 1"/>
    <property type="match status" value="1"/>
</dbReference>
<dbReference type="InterPro" id="IPR007497">
    <property type="entry name" value="SIMPL/DUF541"/>
</dbReference>
<sequence>MQARRVLALLAMPTILTATACAAPGAAAAPAPSPAVGASAAGAGVQVAGVGTAVGVPDLLRVMLAVEATAPTVEQALEDADAAARRVLDTLAARGVAERDVQSVDLQLHPRFRPDGEQQDGYVARQTLSVTLRDLAEAGATIGAAVEAGGEAARLQGLSFALEDDTALRAQARAEAFADARRVAEQYAELAGRELGPVLSIDEQVGAAGPGPMPLDEAADVGSVPLAPGASEVTVTAHVRWALE</sequence>
<protein>
    <recommendedName>
        <fullName evidence="4">DUF541 domain-containing protein</fullName>
    </recommendedName>
</protein>
<dbReference type="PANTHER" id="PTHR34387:SF1">
    <property type="entry name" value="PERIPLASMIC IMMUNOGENIC PROTEIN"/>
    <property type="match status" value="1"/>
</dbReference>
<dbReference type="KEGG" id="bsd:BLASA_0814"/>
<feature type="chain" id="PRO_5003606414" description="DUF541 domain-containing protein" evidence="1">
    <location>
        <begin position="23"/>
        <end position="244"/>
    </location>
</feature>
<dbReference type="OrthoDB" id="5195768at2"/>
<dbReference type="RefSeq" id="WP_014374673.1">
    <property type="nucleotide sequence ID" value="NC_016943.1"/>
</dbReference>
<evidence type="ECO:0000256" key="1">
    <source>
        <dbReference type="SAM" id="SignalP"/>
    </source>
</evidence>
<dbReference type="STRING" id="1146883.BLASA_0814"/>
<dbReference type="GO" id="GO:0006974">
    <property type="term" value="P:DNA damage response"/>
    <property type="evidence" value="ECO:0007669"/>
    <property type="project" value="TreeGrafter"/>
</dbReference>
<keyword evidence="1" id="KW-0732">Signal</keyword>
<gene>
    <name evidence="2" type="ordered locus">BLASA_0814</name>
</gene>
<dbReference type="EMBL" id="FO117623">
    <property type="protein sequence ID" value="CCG01767.1"/>
    <property type="molecule type" value="Genomic_DNA"/>
</dbReference>
<feature type="signal peptide" evidence="1">
    <location>
        <begin position="1"/>
        <end position="22"/>
    </location>
</feature>
<dbReference type="PANTHER" id="PTHR34387">
    <property type="entry name" value="SLR1258 PROTEIN"/>
    <property type="match status" value="1"/>
</dbReference>
<dbReference type="Gene3D" id="3.30.70.2970">
    <property type="entry name" value="Protein of unknown function (DUF541), domain 2"/>
    <property type="match status" value="1"/>
</dbReference>
<accession>H6RSL6</accession>
<dbReference type="Pfam" id="PF04402">
    <property type="entry name" value="SIMPL"/>
    <property type="match status" value="1"/>
</dbReference>
<evidence type="ECO:0000313" key="2">
    <source>
        <dbReference type="EMBL" id="CCG01767.1"/>
    </source>
</evidence>